<dbReference type="EMBL" id="CAJFCJ010000001">
    <property type="protein sequence ID" value="CAD5110695.1"/>
    <property type="molecule type" value="Genomic_DNA"/>
</dbReference>
<evidence type="ECO:0000256" key="1">
    <source>
        <dbReference type="SAM" id="MobiDB-lite"/>
    </source>
</evidence>
<feature type="compositionally biased region" description="Basic and acidic residues" evidence="1">
    <location>
        <begin position="219"/>
        <end position="245"/>
    </location>
</feature>
<gene>
    <name evidence="2" type="ORF">DGYR_LOCUS65</name>
</gene>
<name>A0A7I8V4U2_9ANNE</name>
<dbReference type="OrthoDB" id="10072401at2759"/>
<protein>
    <submittedName>
        <fullName evidence="2">DgyrCDS71</fullName>
    </submittedName>
</protein>
<dbReference type="AlphaFoldDB" id="A0A7I8V4U2"/>
<organism evidence="2 3">
    <name type="scientific">Dimorphilus gyrociliatus</name>
    <dbReference type="NCBI Taxonomy" id="2664684"/>
    <lineage>
        <taxon>Eukaryota</taxon>
        <taxon>Metazoa</taxon>
        <taxon>Spiralia</taxon>
        <taxon>Lophotrochozoa</taxon>
        <taxon>Annelida</taxon>
        <taxon>Polychaeta</taxon>
        <taxon>Polychaeta incertae sedis</taxon>
        <taxon>Dinophilidae</taxon>
        <taxon>Dimorphilus</taxon>
    </lineage>
</organism>
<feature type="compositionally biased region" description="Acidic residues" evidence="1">
    <location>
        <begin position="208"/>
        <end position="218"/>
    </location>
</feature>
<comment type="caution">
    <text evidence="2">The sequence shown here is derived from an EMBL/GenBank/DDBJ whole genome shotgun (WGS) entry which is preliminary data.</text>
</comment>
<feature type="compositionally biased region" description="Basic and acidic residues" evidence="1">
    <location>
        <begin position="46"/>
        <end position="55"/>
    </location>
</feature>
<proteinExistence type="predicted"/>
<feature type="region of interest" description="Disordered" evidence="1">
    <location>
        <begin position="175"/>
        <end position="273"/>
    </location>
</feature>
<sequence length="273" mass="30767">MRLLHQFPLSASPRSPSEKRIPTGMQSSLAAPKYIKDMIVPITIDHPEEHSDRVRPFTAPRLTDPSSSRVSSSRRFSSRTASAKSSSTFTSGQLMLKESPVCNQSAQAHRFETEQKQRAVTRALMRSAQIQSHRVDNRYVMCGMKLGMKTKFSVDESELEKLRAICASKQFSQRIPSARRVKIPRQPTPSNIAPSTRQSSAKARTVVEPEEETEEETKQEEATSDEKGNEDVKENPVAEKDDNTELIRQQNDEAEGEQRDEAIEVRIVQKNGE</sequence>
<keyword evidence="3" id="KW-1185">Reference proteome</keyword>
<dbReference type="Proteomes" id="UP000549394">
    <property type="component" value="Unassembled WGS sequence"/>
</dbReference>
<accession>A0A7I8V4U2</accession>
<evidence type="ECO:0000313" key="3">
    <source>
        <dbReference type="Proteomes" id="UP000549394"/>
    </source>
</evidence>
<feature type="region of interest" description="Disordered" evidence="1">
    <location>
        <begin position="1"/>
        <end position="28"/>
    </location>
</feature>
<feature type="compositionally biased region" description="Low complexity" evidence="1">
    <location>
        <begin position="66"/>
        <end position="89"/>
    </location>
</feature>
<reference evidence="2 3" key="1">
    <citation type="submission" date="2020-08" db="EMBL/GenBank/DDBJ databases">
        <authorList>
            <person name="Hejnol A."/>
        </authorList>
    </citation>
    <scope>NUCLEOTIDE SEQUENCE [LARGE SCALE GENOMIC DNA]</scope>
</reference>
<feature type="region of interest" description="Disordered" evidence="1">
    <location>
        <begin position="46"/>
        <end position="89"/>
    </location>
</feature>
<feature type="compositionally biased region" description="Polar residues" evidence="1">
    <location>
        <begin position="188"/>
        <end position="202"/>
    </location>
</feature>
<evidence type="ECO:0000313" key="2">
    <source>
        <dbReference type="EMBL" id="CAD5110695.1"/>
    </source>
</evidence>